<protein>
    <submittedName>
        <fullName evidence="1">Uncharacterized protein</fullName>
    </submittedName>
</protein>
<organism evidence="1 2">
    <name type="scientific">Pleurotus cornucopiae</name>
    <name type="common">Cornucopia mushroom</name>
    <dbReference type="NCBI Taxonomy" id="5321"/>
    <lineage>
        <taxon>Eukaryota</taxon>
        <taxon>Fungi</taxon>
        <taxon>Dikarya</taxon>
        <taxon>Basidiomycota</taxon>
        <taxon>Agaricomycotina</taxon>
        <taxon>Agaricomycetes</taxon>
        <taxon>Agaricomycetidae</taxon>
        <taxon>Agaricales</taxon>
        <taxon>Pleurotineae</taxon>
        <taxon>Pleurotaceae</taxon>
        <taxon>Pleurotus</taxon>
    </lineage>
</organism>
<gene>
    <name evidence="1" type="ORF">CCMSSC00406_0008491</name>
</gene>
<evidence type="ECO:0000313" key="1">
    <source>
        <dbReference type="EMBL" id="KAG9217564.1"/>
    </source>
</evidence>
<keyword evidence="2" id="KW-1185">Reference proteome</keyword>
<evidence type="ECO:0000313" key="2">
    <source>
        <dbReference type="Proteomes" id="UP000824881"/>
    </source>
</evidence>
<accession>A0ACB7IIG5</accession>
<dbReference type="Proteomes" id="UP000824881">
    <property type="component" value="Unassembled WGS sequence"/>
</dbReference>
<reference evidence="1 2" key="1">
    <citation type="journal article" date="2021" name="Appl. Environ. Microbiol.">
        <title>Genetic linkage and physical mapping for an oyster mushroom Pleurotus cornucopiae and QTL analysis for the trait cap color.</title>
        <authorList>
            <person name="Zhang Y."/>
            <person name="Gao W."/>
            <person name="Sonnenberg A."/>
            <person name="Chen Q."/>
            <person name="Zhang J."/>
            <person name="Huang C."/>
        </authorList>
    </citation>
    <scope>NUCLEOTIDE SEQUENCE [LARGE SCALE GENOMIC DNA]</scope>
    <source>
        <strain evidence="1">CCMSSC00406</strain>
    </source>
</reference>
<dbReference type="EMBL" id="WQMT02000011">
    <property type="protein sequence ID" value="KAG9217564.1"/>
    <property type="molecule type" value="Genomic_DNA"/>
</dbReference>
<comment type="caution">
    <text evidence="1">The sequence shown here is derived from an EMBL/GenBank/DDBJ whole genome shotgun (WGS) entry which is preliminary data.</text>
</comment>
<sequence length="182" mass="19996">MGKVFLPTTLSPSTSLRSCISETEPTQMANTTKNRSSSGVVSAIVLYTPLRSTQAPALMATTFFPNQCPPYGVKHKKAVVATQVNVWAINWPFNSAVHKNAASAIAHRRLAPWAVIWPEVEEVEVASRPSRDDEARDKRRRPVPPSEVEEEATLGSKKAGFIIEEFLYFADTFTGSDTSSEV</sequence>
<name>A0ACB7IIG5_PLECO</name>
<proteinExistence type="predicted"/>